<dbReference type="AlphaFoldDB" id="A0AAE0FRP3"/>
<keyword evidence="2" id="KW-1185">Reference proteome</keyword>
<accession>A0AAE0FRP3</accession>
<gene>
    <name evidence="1" type="ORF">CYMTET_26800</name>
</gene>
<comment type="caution">
    <text evidence="1">The sequence shown here is derived from an EMBL/GenBank/DDBJ whole genome shotgun (WGS) entry which is preliminary data.</text>
</comment>
<reference evidence="1 2" key="1">
    <citation type="journal article" date="2015" name="Genome Biol. Evol.">
        <title>Comparative Genomics of a Bacterivorous Green Alga Reveals Evolutionary Causalities and Consequences of Phago-Mixotrophic Mode of Nutrition.</title>
        <authorList>
            <person name="Burns J.A."/>
            <person name="Paasch A."/>
            <person name="Narechania A."/>
            <person name="Kim E."/>
        </authorList>
    </citation>
    <scope>NUCLEOTIDE SEQUENCE [LARGE SCALE GENOMIC DNA]</scope>
    <source>
        <strain evidence="1 2">PLY_AMNH</strain>
    </source>
</reference>
<evidence type="ECO:0000313" key="2">
    <source>
        <dbReference type="Proteomes" id="UP001190700"/>
    </source>
</evidence>
<proteinExistence type="predicted"/>
<name>A0AAE0FRP3_9CHLO</name>
<evidence type="ECO:0000313" key="1">
    <source>
        <dbReference type="EMBL" id="KAK3264463.1"/>
    </source>
</evidence>
<organism evidence="1 2">
    <name type="scientific">Cymbomonas tetramitiformis</name>
    <dbReference type="NCBI Taxonomy" id="36881"/>
    <lineage>
        <taxon>Eukaryota</taxon>
        <taxon>Viridiplantae</taxon>
        <taxon>Chlorophyta</taxon>
        <taxon>Pyramimonadophyceae</taxon>
        <taxon>Pyramimonadales</taxon>
        <taxon>Pyramimonadaceae</taxon>
        <taxon>Cymbomonas</taxon>
    </lineage>
</organism>
<sequence length="347" mass="37206">MLEPMSAGGQADTSLALSLDCRTAPEAMYGVVGTLARAVIILNHSCTDSGAVPSSHLIVIRIVPTGPSRSDLVLGLPARVRVTRHVVSADCGMAPTANAEGVNSALEAAMAITAFDENMVDSPDAGAAQGVYFSLQGVYFSLQVAFSISPGIDAHDLTELLEITNGVALRSRENETCKGLETKIIGQVHLAEPWRQNHTVVRAELPDLQSAAEAIYGHRPVAEIFAMDMLAMTNGHCTDKMDVLLIVMFSEPIVGFELSSLEFGPGIFPLVSQVITGMSTSYHVYAEFNVSFTGRTYVQLRPDVVTDLGGAFNLASATLELLRFHHLPMSQLASYHLNASNPYMRTP</sequence>
<protein>
    <submittedName>
        <fullName evidence="1">Uncharacterized protein</fullName>
    </submittedName>
</protein>
<dbReference type="Proteomes" id="UP001190700">
    <property type="component" value="Unassembled WGS sequence"/>
</dbReference>
<dbReference type="EMBL" id="LGRX02014536">
    <property type="protein sequence ID" value="KAK3264463.1"/>
    <property type="molecule type" value="Genomic_DNA"/>
</dbReference>